<dbReference type="CDD" id="cd00041">
    <property type="entry name" value="CUB"/>
    <property type="match status" value="1"/>
</dbReference>
<dbReference type="GO" id="GO:0004222">
    <property type="term" value="F:metalloendopeptidase activity"/>
    <property type="evidence" value="ECO:0007669"/>
    <property type="project" value="UniProtKB-UniRule"/>
</dbReference>
<evidence type="ECO:0000256" key="7">
    <source>
        <dbReference type="ARBA" id="ARBA00023049"/>
    </source>
</evidence>
<feature type="domain" description="Peptidase M12A" evidence="14">
    <location>
        <begin position="1"/>
        <end position="168"/>
    </location>
</feature>
<reference evidence="15 16" key="1">
    <citation type="journal article" date="2018" name="Gigascience">
        <title>Genomes of trombidid mites reveal novel predicted allergens and laterally-transferred genes associated with secondary metabolism.</title>
        <authorList>
            <person name="Dong X."/>
            <person name="Chaisiri K."/>
            <person name="Xia D."/>
            <person name="Armstrong S.D."/>
            <person name="Fang Y."/>
            <person name="Donnelly M.J."/>
            <person name="Kadowaki T."/>
            <person name="McGarry J.W."/>
            <person name="Darby A.C."/>
            <person name="Makepeace B.L."/>
        </authorList>
    </citation>
    <scope>NUCLEOTIDE SEQUENCE [LARGE SCALE GENOMIC DNA]</scope>
    <source>
        <strain evidence="15">UoL-UT</strain>
    </source>
</reference>
<evidence type="ECO:0000313" key="16">
    <source>
        <dbReference type="Proteomes" id="UP000288716"/>
    </source>
</evidence>
<evidence type="ECO:0000313" key="15">
    <source>
        <dbReference type="EMBL" id="RWS29423.1"/>
    </source>
</evidence>
<evidence type="ECO:0000256" key="5">
    <source>
        <dbReference type="ARBA" id="ARBA00022801"/>
    </source>
</evidence>
<dbReference type="Gene3D" id="2.60.120.290">
    <property type="entry name" value="Spermadhesin, CUB domain"/>
    <property type="match status" value="1"/>
</dbReference>
<dbReference type="PROSITE" id="PS01180">
    <property type="entry name" value="CUB"/>
    <property type="match status" value="1"/>
</dbReference>
<dbReference type="InterPro" id="IPR034035">
    <property type="entry name" value="Astacin-like_dom"/>
</dbReference>
<dbReference type="PRINTS" id="PR00480">
    <property type="entry name" value="ASTACIN"/>
</dbReference>
<dbReference type="AlphaFoldDB" id="A0A443SPK0"/>
<dbReference type="SUPFAM" id="SSF55486">
    <property type="entry name" value="Metalloproteases ('zincins'), catalytic domain"/>
    <property type="match status" value="1"/>
</dbReference>
<dbReference type="PANTHER" id="PTHR10127:SF780">
    <property type="entry name" value="METALLOENDOPEPTIDASE"/>
    <property type="match status" value="1"/>
</dbReference>
<dbReference type="InterPro" id="IPR006026">
    <property type="entry name" value="Peptidase_Metallo"/>
</dbReference>
<comment type="subunit">
    <text evidence="1">Monomer.</text>
</comment>
<keyword evidence="4 11" id="KW-0479">Metal-binding</keyword>
<dbReference type="Pfam" id="PF00431">
    <property type="entry name" value="CUB"/>
    <property type="match status" value="1"/>
</dbReference>
<feature type="binding site" evidence="11">
    <location>
        <position position="75"/>
    </location>
    <ligand>
        <name>Zn(2+)</name>
        <dbReference type="ChEBI" id="CHEBI:29105"/>
        <note>catalytic</note>
    </ligand>
</feature>
<dbReference type="Proteomes" id="UP000288716">
    <property type="component" value="Unassembled WGS sequence"/>
</dbReference>
<comment type="caution">
    <text evidence="10">Lacks conserved residue(s) required for the propagation of feature annotation.</text>
</comment>
<dbReference type="Gene3D" id="3.40.390.10">
    <property type="entry name" value="Collagenase (Catalytic Domain)"/>
    <property type="match status" value="1"/>
</dbReference>
<organism evidence="15 16">
    <name type="scientific">Leptotrombidium deliense</name>
    <dbReference type="NCBI Taxonomy" id="299467"/>
    <lineage>
        <taxon>Eukaryota</taxon>
        <taxon>Metazoa</taxon>
        <taxon>Ecdysozoa</taxon>
        <taxon>Arthropoda</taxon>
        <taxon>Chelicerata</taxon>
        <taxon>Arachnida</taxon>
        <taxon>Acari</taxon>
        <taxon>Acariformes</taxon>
        <taxon>Trombidiformes</taxon>
        <taxon>Prostigmata</taxon>
        <taxon>Anystina</taxon>
        <taxon>Parasitengona</taxon>
        <taxon>Trombiculoidea</taxon>
        <taxon>Trombiculidae</taxon>
        <taxon>Leptotrombidium</taxon>
    </lineage>
</organism>
<comment type="caution">
    <text evidence="15">The sequence shown here is derived from an EMBL/GenBank/DDBJ whole genome shotgun (WGS) entry which is preliminary data.</text>
</comment>
<keyword evidence="16" id="KW-1185">Reference proteome</keyword>
<feature type="binding site" evidence="11">
    <location>
        <position position="69"/>
    </location>
    <ligand>
        <name>Zn(2+)</name>
        <dbReference type="ChEBI" id="CHEBI:29105"/>
        <note>catalytic</note>
    </ligand>
</feature>
<evidence type="ECO:0000256" key="11">
    <source>
        <dbReference type="PROSITE-ProRule" id="PRU01211"/>
    </source>
</evidence>
<sequence>MHEWHKETCIRFKPKANTGSDQLFIRMRSDQDGCWSLLGRQLVKYGVGQDVSIGKGCATHSVVVHELGHAIGFHHEQSRSDRDSAIHINYQNVEKEMNVQFNKENDINFGVPYDITSVMQYPSWAFSKDVFVKQTIVTKDPKLQRLLNKSDGLTFRDKKTANLMYNCNKDCPNKDLRCLNEGYLSPYKNDGQKCFCVCPPTAIGKRCETVINIDYYDAIERLPCGGNITEEGHIQTPDYPNRIKPFQSCAWIITAPNGKLIRVTFEGFEFAQRANKPGTRLHGKCYDESVELRLNDRYNGQLYCATDIAKGSTFTSRSSIASIIVIADKSMIGKGLKANIQFVDKRRRISPRTNITTN</sequence>
<dbReference type="PANTHER" id="PTHR10127">
    <property type="entry name" value="DISCOIDIN, CUB, EGF, LAMININ , AND ZINC METALLOPROTEASE DOMAIN CONTAINING"/>
    <property type="match status" value="1"/>
</dbReference>
<evidence type="ECO:0000256" key="3">
    <source>
        <dbReference type="ARBA" id="ARBA00022670"/>
    </source>
</evidence>
<dbReference type="GO" id="GO:0006508">
    <property type="term" value="P:proteolysis"/>
    <property type="evidence" value="ECO:0007669"/>
    <property type="project" value="UniProtKB-KW"/>
</dbReference>
<keyword evidence="7 11" id="KW-0482">Metalloprotease</keyword>
<protein>
    <recommendedName>
        <fullName evidence="12">Metalloendopeptidase</fullName>
        <ecNumber evidence="12">3.4.24.-</ecNumber>
    </recommendedName>
</protein>
<evidence type="ECO:0000259" key="13">
    <source>
        <dbReference type="PROSITE" id="PS01180"/>
    </source>
</evidence>
<evidence type="ECO:0000256" key="2">
    <source>
        <dbReference type="ARBA" id="ARBA00022536"/>
    </source>
</evidence>
<dbReference type="STRING" id="299467.A0A443SPK0"/>
<dbReference type="VEuPathDB" id="VectorBase:LDEU002617"/>
<evidence type="ECO:0000256" key="9">
    <source>
        <dbReference type="ARBA" id="ARBA00025529"/>
    </source>
</evidence>
<dbReference type="EMBL" id="NCKV01000923">
    <property type="protein sequence ID" value="RWS29423.1"/>
    <property type="molecule type" value="Genomic_DNA"/>
</dbReference>
<dbReference type="EC" id="3.4.24.-" evidence="12"/>
<evidence type="ECO:0000256" key="1">
    <source>
        <dbReference type="ARBA" id="ARBA00011245"/>
    </source>
</evidence>
<dbReference type="Pfam" id="PF01400">
    <property type="entry name" value="Astacin"/>
    <property type="match status" value="1"/>
</dbReference>
<evidence type="ECO:0000256" key="10">
    <source>
        <dbReference type="PROSITE-ProRule" id="PRU00059"/>
    </source>
</evidence>
<evidence type="ECO:0000256" key="8">
    <source>
        <dbReference type="ARBA" id="ARBA00023157"/>
    </source>
</evidence>
<dbReference type="SUPFAM" id="SSF49854">
    <property type="entry name" value="Spermadhesin, CUB domain"/>
    <property type="match status" value="1"/>
</dbReference>
<evidence type="ECO:0000256" key="12">
    <source>
        <dbReference type="RuleBase" id="RU361183"/>
    </source>
</evidence>
<feature type="binding site" evidence="11">
    <location>
        <position position="65"/>
    </location>
    <ligand>
        <name>Zn(2+)</name>
        <dbReference type="ChEBI" id="CHEBI:29105"/>
        <note>catalytic</note>
    </ligand>
</feature>
<evidence type="ECO:0000256" key="4">
    <source>
        <dbReference type="ARBA" id="ARBA00022723"/>
    </source>
</evidence>
<dbReference type="SMART" id="SM00235">
    <property type="entry name" value="ZnMc"/>
    <property type="match status" value="1"/>
</dbReference>
<comment type="function">
    <text evidence="9">Zinc metalloprotease. Provoques deadhesion of endothelial cells from cell cultures, and also degradation of fibronectin, fibrinogen and gelatin in vitro. Its role in the venom is not fully understood but it might act as a spreading factor that facilitates diffusion of other venom toxins. Alternatively, it might be involved in the proteolytic processing of other venom toxins or it might play a role in extra-oral digestion of prey.</text>
</comment>
<keyword evidence="5 11" id="KW-0378">Hydrolase</keyword>
<keyword evidence="8" id="KW-1015">Disulfide bond</keyword>
<dbReference type="InterPro" id="IPR000859">
    <property type="entry name" value="CUB_dom"/>
</dbReference>
<accession>A0A443SPK0</accession>
<keyword evidence="2" id="KW-0245">EGF-like domain</keyword>
<feature type="non-terminal residue" evidence="15">
    <location>
        <position position="358"/>
    </location>
</feature>
<dbReference type="SMART" id="SM00042">
    <property type="entry name" value="CUB"/>
    <property type="match status" value="1"/>
</dbReference>
<dbReference type="OrthoDB" id="291007at2759"/>
<keyword evidence="3 11" id="KW-0645">Protease</keyword>
<feature type="active site" evidence="11">
    <location>
        <position position="66"/>
    </location>
</feature>
<feature type="domain" description="CUB" evidence="13">
    <location>
        <begin position="207"/>
        <end position="343"/>
    </location>
</feature>
<evidence type="ECO:0000256" key="6">
    <source>
        <dbReference type="ARBA" id="ARBA00022833"/>
    </source>
</evidence>
<dbReference type="PROSITE" id="PS51864">
    <property type="entry name" value="ASTACIN"/>
    <property type="match status" value="1"/>
</dbReference>
<gene>
    <name evidence="15" type="ORF">B4U80_02382</name>
</gene>
<evidence type="ECO:0000259" key="14">
    <source>
        <dbReference type="PROSITE" id="PS51864"/>
    </source>
</evidence>
<dbReference type="InterPro" id="IPR001506">
    <property type="entry name" value="Peptidase_M12A"/>
</dbReference>
<proteinExistence type="predicted"/>
<keyword evidence="6 11" id="KW-0862">Zinc</keyword>
<dbReference type="CDD" id="cd04280">
    <property type="entry name" value="ZnMc_astacin_like"/>
    <property type="match status" value="1"/>
</dbReference>
<name>A0A443SPK0_9ACAR</name>
<dbReference type="InterPro" id="IPR024079">
    <property type="entry name" value="MetalloPept_cat_dom_sf"/>
</dbReference>
<dbReference type="GO" id="GO:0008270">
    <property type="term" value="F:zinc ion binding"/>
    <property type="evidence" value="ECO:0007669"/>
    <property type="project" value="UniProtKB-UniRule"/>
</dbReference>
<comment type="cofactor">
    <cofactor evidence="11 12">
        <name>Zn(2+)</name>
        <dbReference type="ChEBI" id="CHEBI:29105"/>
    </cofactor>
    <text evidence="11 12">Binds 1 zinc ion per subunit.</text>
</comment>
<dbReference type="InterPro" id="IPR035914">
    <property type="entry name" value="Sperma_CUB_dom_sf"/>
</dbReference>